<gene>
    <name evidence="3" type="ORF">LTR09_003254</name>
</gene>
<dbReference type="PANTHER" id="PTHR35340:SF8">
    <property type="entry name" value="ASST-DOMAIN-CONTAINING PROTEIN"/>
    <property type="match status" value="1"/>
</dbReference>
<name>A0AAJ0GEL3_9PEZI</name>
<feature type="chain" id="PRO_5042583250" description="Arylsulfotransferase" evidence="2">
    <location>
        <begin position="30"/>
        <end position="613"/>
    </location>
</feature>
<organism evidence="3 4">
    <name type="scientific">Extremus antarcticus</name>
    <dbReference type="NCBI Taxonomy" id="702011"/>
    <lineage>
        <taxon>Eukaryota</taxon>
        <taxon>Fungi</taxon>
        <taxon>Dikarya</taxon>
        <taxon>Ascomycota</taxon>
        <taxon>Pezizomycotina</taxon>
        <taxon>Dothideomycetes</taxon>
        <taxon>Dothideomycetidae</taxon>
        <taxon>Mycosphaerellales</taxon>
        <taxon>Extremaceae</taxon>
        <taxon>Extremus</taxon>
    </lineage>
</organism>
<sequence length="613" mass="69565">MAALTGCLVLQSWFRILFVFAILHGPVQAEENDAFHRLDDSYKFVTRPDIEAPRFNVTVYERRSVSPGYWFIPSYDFLDQSVQNGGRWTAPHIFDSNGGLIWSGSYLSRQYDAFDFRLSNVLGEDMLSFLYPRNRSAILLDTSYNIRHVVPIAEEGKSVDMHEFHLVDNGTRALLFYDQRRNATQEQSRAIGYMNGNCSVNDNLFHELDVADGFEPTFTWSSAEHVGLYESSKVENSLQERCSEYWDFIHVNSLDKFPDGSYLMSSRHTDTIYKIAPSGEIVWRLGGVVSDFRANFKFARQHNARIISSNETHTTLSFFDNATRTPMREATADSSRGVIVELHTSPQRMVARLVQEFVHPDGPGNYCVARANVQVLPNGNVWICWVDGLLSTEHTPDGLLIMKARVKQDWLKSYRTYKFNFVGKPSAPPDVQSHAIGSDEDNTTTTLVHVSWNGATEVNSWNLYKTDDIGNIDSPEPVTASPRMGFETTLSYKGFASYVVAEATDRHGAVLGRSEVIKTIVSARLSTATIAQESQWLDRMNRRTGPTRQAIWLVNMIYVNPTVTFASGLFCGMTLLVVSRALWRAKWKGLLSRRRNGSFYKQLPQCDDYFEKP</sequence>
<accession>A0AAJ0GEL3</accession>
<feature type="signal peptide" evidence="2">
    <location>
        <begin position="1"/>
        <end position="29"/>
    </location>
</feature>
<evidence type="ECO:0000313" key="3">
    <source>
        <dbReference type="EMBL" id="KAK3056018.1"/>
    </source>
</evidence>
<keyword evidence="1" id="KW-0812">Transmembrane</keyword>
<keyword evidence="2" id="KW-0732">Signal</keyword>
<dbReference type="AlphaFoldDB" id="A0AAJ0GEL3"/>
<dbReference type="Pfam" id="PF14269">
    <property type="entry name" value="Arylsulfotran_2"/>
    <property type="match status" value="1"/>
</dbReference>
<reference evidence="3" key="1">
    <citation type="submission" date="2023-04" db="EMBL/GenBank/DDBJ databases">
        <title>Black Yeasts Isolated from many extreme environments.</title>
        <authorList>
            <person name="Coleine C."/>
            <person name="Stajich J.E."/>
            <person name="Selbmann L."/>
        </authorList>
    </citation>
    <scope>NUCLEOTIDE SEQUENCE</scope>
    <source>
        <strain evidence="3">CCFEE 5312</strain>
    </source>
</reference>
<evidence type="ECO:0000313" key="4">
    <source>
        <dbReference type="Proteomes" id="UP001271007"/>
    </source>
</evidence>
<dbReference type="Proteomes" id="UP001271007">
    <property type="component" value="Unassembled WGS sequence"/>
</dbReference>
<dbReference type="PANTHER" id="PTHR35340">
    <property type="entry name" value="PQQ ENZYME REPEAT PROTEIN-RELATED"/>
    <property type="match status" value="1"/>
</dbReference>
<evidence type="ECO:0000256" key="2">
    <source>
        <dbReference type="SAM" id="SignalP"/>
    </source>
</evidence>
<keyword evidence="1" id="KW-0472">Membrane</keyword>
<keyword evidence="1" id="KW-1133">Transmembrane helix</keyword>
<keyword evidence="4" id="KW-1185">Reference proteome</keyword>
<proteinExistence type="predicted"/>
<protein>
    <recommendedName>
        <fullName evidence="5">Arylsulfotransferase</fullName>
    </recommendedName>
</protein>
<feature type="transmembrane region" description="Helical" evidence="1">
    <location>
        <begin position="563"/>
        <end position="583"/>
    </location>
</feature>
<dbReference type="SUPFAM" id="SSF101898">
    <property type="entry name" value="NHL repeat"/>
    <property type="match status" value="1"/>
</dbReference>
<dbReference type="InterPro" id="IPR039535">
    <property type="entry name" value="ASST-like"/>
</dbReference>
<dbReference type="InterPro" id="IPR053143">
    <property type="entry name" value="Arylsulfate_ST"/>
</dbReference>
<comment type="caution">
    <text evidence="3">The sequence shown here is derived from an EMBL/GenBank/DDBJ whole genome shotgun (WGS) entry which is preliminary data.</text>
</comment>
<evidence type="ECO:0000256" key="1">
    <source>
        <dbReference type="SAM" id="Phobius"/>
    </source>
</evidence>
<dbReference type="EMBL" id="JAWDJX010000007">
    <property type="protein sequence ID" value="KAK3056018.1"/>
    <property type="molecule type" value="Genomic_DNA"/>
</dbReference>
<evidence type="ECO:0008006" key="5">
    <source>
        <dbReference type="Google" id="ProtNLM"/>
    </source>
</evidence>